<accession>A0AC35TKD0</accession>
<organism evidence="1 2">
    <name type="scientific">Rhabditophanes sp. KR3021</name>
    <dbReference type="NCBI Taxonomy" id="114890"/>
    <lineage>
        <taxon>Eukaryota</taxon>
        <taxon>Metazoa</taxon>
        <taxon>Ecdysozoa</taxon>
        <taxon>Nematoda</taxon>
        <taxon>Chromadorea</taxon>
        <taxon>Rhabditida</taxon>
        <taxon>Tylenchina</taxon>
        <taxon>Panagrolaimomorpha</taxon>
        <taxon>Strongyloidoidea</taxon>
        <taxon>Alloionematidae</taxon>
        <taxon>Rhabditophanes</taxon>
    </lineage>
</organism>
<reference evidence="2" key="1">
    <citation type="submission" date="2016-11" db="UniProtKB">
        <authorList>
            <consortium name="WormBaseParasite"/>
        </authorList>
    </citation>
    <scope>IDENTIFICATION</scope>
    <source>
        <strain evidence="2">KR3021</strain>
    </source>
</reference>
<evidence type="ECO:0000313" key="2">
    <source>
        <dbReference type="WBParaSite" id="RSKR_0000147900.1"/>
    </source>
</evidence>
<sequence length="454" mass="51179">MHIERKFDMSLLYNSYKRAPETIRRFLTTSSPNMTSRKPSVKYVDTKESIWVEFTQLAAANKQCVNIGQGFPDFESPKFVADFLKNIADHNERPDYMQYTRSFGDPRLVSSLARLYQHTLGVDVSPNDDVLVTTGAYMALYYTFTAWLNPGDEVLVLEPAYDCYLPQINAAGAKAVPVCLEFDPTSNTSAGFKLDIKMMESKINDKTKMIVNNNPNNPTGKLFTRKELEDIAGLAKKYDLIVVSDEVYSHHIMPGNKMIPFASLPGMYDRTITIGSAGKLFSITGWKIGFAIGPNQLMKPLRQIHQNCSFNTATPLQVAVGQGIDREMDLIEKNNIKDSYLYTTLPETLAKDRDLMAAMFTKAGMKPIIPEAGYFMLADVTNVKGDYKNKKYGTTDPLDFNFCRWLIKEKNLAVIPPSAFYSEEFKAKNSNMIRACFFKKETTLAAAEKILLNL</sequence>
<evidence type="ECO:0000313" key="1">
    <source>
        <dbReference type="Proteomes" id="UP000095286"/>
    </source>
</evidence>
<dbReference type="Proteomes" id="UP000095286">
    <property type="component" value="Unplaced"/>
</dbReference>
<proteinExistence type="predicted"/>
<name>A0AC35TKD0_9BILA</name>
<protein>
    <submittedName>
        <fullName evidence="2">Aminotran_1_2 domain-containing protein</fullName>
    </submittedName>
</protein>
<dbReference type="WBParaSite" id="RSKR_0000147900.1">
    <property type="protein sequence ID" value="RSKR_0000147900.1"/>
    <property type="gene ID" value="RSKR_0000147900"/>
</dbReference>